<dbReference type="Proteomes" id="UP000536179">
    <property type="component" value="Unassembled WGS sequence"/>
</dbReference>
<evidence type="ECO:0000256" key="1">
    <source>
        <dbReference type="ARBA" id="ARBA00023015"/>
    </source>
</evidence>
<organism evidence="5 6">
    <name type="scientific">Aporhodopirellula rubra</name>
    <dbReference type="NCBI Taxonomy" id="980271"/>
    <lineage>
        <taxon>Bacteria</taxon>
        <taxon>Pseudomonadati</taxon>
        <taxon>Planctomycetota</taxon>
        <taxon>Planctomycetia</taxon>
        <taxon>Pirellulales</taxon>
        <taxon>Pirellulaceae</taxon>
        <taxon>Aporhodopirellula</taxon>
    </lineage>
</organism>
<dbReference type="InterPro" id="IPR014284">
    <property type="entry name" value="RNA_pol_sigma-70_dom"/>
</dbReference>
<proteinExistence type="predicted"/>
<keyword evidence="2" id="KW-0731">Sigma factor</keyword>
<dbReference type="PANTHER" id="PTHR43133">
    <property type="entry name" value="RNA POLYMERASE ECF-TYPE SIGMA FACTO"/>
    <property type="match status" value="1"/>
</dbReference>
<accession>A0A7W5E2A1</accession>
<evidence type="ECO:0000313" key="5">
    <source>
        <dbReference type="EMBL" id="MBB3208880.1"/>
    </source>
</evidence>
<keyword evidence="3" id="KW-0804">Transcription</keyword>
<dbReference type="EMBL" id="JACHXU010000019">
    <property type="protein sequence ID" value="MBB3208880.1"/>
    <property type="molecule type" value="Genomic_DNA"/>
</dbReference>
<evidence type="ECO:0000256" key="2">
    <source>
        <dbReference type="ARBA" id="ARBA00023082"/>
    </source>
</evidence>
<gene>
    <name evidence="5" type="ORF">FHS27_004714</name>
</gene>
<keyword evidence="1" id="KW-0805">Transcription regulation</keyword>
<dbReference type="GO" id="GO:0006352">
    <property type="term" value="P:DNA-templated transcription initiation"/>
    <property type="evidence" value="ECO:0007669"/>
    <property type="project" value="InterPro"/>
</dbReference>
<dbReference type="InterPro" id="IPR013325">
    <property type="entry name" value="RNA_pol_sigma_r2"/>
</dbReference>
<feature type="domain" description="RNA polymerase sigma-70 region 2" evidence="4">
    <location>
        <begin position="32"/>
        <end position="98"/>
    </location>
</feature>
<dbReference type="Gene3D" id="1.10.1740.10">
    <property type="match status" value="1"/>
</dbReference>
<dbReference type="InterPro" id="IPR039425">
    <property type="entry name" value="RNA_pol_sigma-70-like"/>
</dbReference>
<reference evidence="5 6" key="1">
    <citation type="submission" date="2020-08" db="EMBL/GenBank/DDBJ databases">
        <title>Genomic Encyclopedia of Type Strains, Phase III (KMG-III): the genomes of soil and plant-associated and newly described type strains.</title>
        <authorList>
            <person name="Whitman W."/>
        </authorList>
    </citation>
    <scope>NUCLEOTIDE SEQUENCE [LARGE SCALE GENOMIC DNA]</scope>
    <source>
        <strain evidence="5 6">CECT 8075</strain>
    </source>
</reference>
<evidence type="ECO:0000256" key="3">
    <source>
        <dbReference type="ARBA" id="ARBA00023163"/>
    </source>
</evidence>
<dbReference type="GO" id="GO:0016987">
    <property type="term" value="F:sigma factor activity"/>
    <property type="evidence" value="ECO:0007669"/>
    <property type="project" value="UniProtKB-KW"/>
</dbReference>
<evidence type="ECO:0000313" key="6">
    <source>
        <dbReference type="Proteomes" id="UP000536179"/>
    </source>
</evidence>
<evidence type="ECO:0000259" key="4">
    <source>
        <dbReference type="Pfam" id="PF04542"/>
    </source>
</evidence>
<dbReference type="RefSeq" id="WP_184307102.1">
    <property type="nucleotide sequence ID" value="NZ_JACHXU010000019.1"/>
</dbReference>
<dbReference type="NCBIfam" id="TIGR02937">
    <property type="entry name" value="sigma70-ECF"/>
    <property type="match status" value="1"/>
</dbReference>
<comment type="caution">
    <text evidence="5">The sequence shown here is derived from an EMBL/GenBank/DDBJ whole genome shotgun (WGS) entry which is preliminary data.</text>
</comment>
<dbReference type="Pfam" id="PF04542">
    <property type="entry name" value="Sigma70_r2"/>
    <property type="match status" value="1"/>
</dbReference>
<protein>
    <submittedName>
        <fullName evidence="5">RNA polymerase sigma factor (Sigma-70 family)</fullName>
    </submittedName>
</protein>
<dbReference type="AlphaFoldDB" id="A0A7W5E2A1"/>
<dbReference type="InterPro" id="IPR007627">
    <property type="entry name" value="RNA_pol_sigma70_r2"/>
</dbReference>
<keyword evidence="6" id="KW-1185">Reference proteome</keyword>
<sequence length="302" mass="34256">MSDTNSTNALNAAETLLLRLVRAGDADGWRQLVNRYEQRLFAFALGRLDQSATAQDLVQETFIGFLQSMNRFQGNASLESFLFRILRRRIVDHYRSRGQHHVVHACEIGDEPVHLNLENVPSKDTTASQHVHNEEQIDAHQNALSVAIGSVTNELRESHKFRDLKIAEGLFYAGLRNQKLAELISIAPNEVAVVKHRLLQRLNDQVCCVLGPVNAASERIETDLITAWEVHRPSCPKRSTLRRYTLGILPPPWQDFVSFHVETLGCRYCLANLTELKSVPTPNRRDDRLFQSTIGFLKPTLD</sequence>
<dbReference type="PANTHER" id="PTHR43133:SF62">
    <property type="entry name" value="RNA POLYMERASE SIGMA FACTOR SIGZ"/>
    <property type="match status" value="1"/>
</dbReference>
<name>A0A7W5E2A1_9BACT</name>
<dbReference type="SUPFAM" id="SSF88946">
    <property type="entry name" value="Sigma2 domain of RNA polymerase sigma factors"/>
    <property type="match status" value="1"/>
</dbReference>